<protein>
    <submittedName>
        <fullName evidence="1">Uncharacterized protein</fullName>
    </submittedName>
</protein>
<gene>
    <name evidence="1" type="ORF">NEICINOT_04567</name>
</gene>
<sequence length="99" mass="11048">MTDYLDFPPLDCKEEPLFPTETQSDQWESAKRVAVSVLCAIEKQAAVLHGLALETRAFDDKDARRLANEIDGAARELEAAAGNLRWMSDDTGRIAPWEV</sequence>
<dbReference type="Proteomes" id="UP000003294">
    <property type="component" value="Unassembled WGS sequence"/>
</dbReference>
<name>D0W4G9_NEICI</name>
<reference evidence="1 2" key="1">
    <citation type="submission" date="2009-10" db="EMBL/GenBank/DDBJ databases">
        <authorList>
            <person name="Weinstock G."/>
            <person name="Sodergren E."/>
            <person name="Clifton S."/>
            <person name="Fulton L."/>
            <person name="Fulton B."/>
            <person name="Courtney L."/>
            <person name="Fronick C."/>
            <person name="Harrison M."/>
            <person name="Strong C."/>
            <person name="Farmer C."/>
            <person name="Delahaunty K."/>
            <person name="Markovic C."/>
            <person name="Hall O."/>
            <person name="Minx P."/>
            <person name="Tomlinson C."/>
            <person name="Mitreva M."/>
            <person name="Nelson J."/>
            <person name="Hou S."/>
            <person name="Wollam A."/>
            <person name="Pepin K.H."/>
            <person name="Johnson M."/>
            <person name="Bhonagiri V."/>
            <person name="Nash W.E."/>
            <person name="Warren W."/>
            <person name="Chinwalla A."/>
            <person name="Mardis E.R."/>
            <person name="Wilson R.K."/>
        </authorList>
    </citation>
    <scope>NUCLEOTIDE SEQUENCE [LARGE SCALE GENOMIC DNA]</scope>
    <source>
        <strain evidence="1 2">ATCC 14685</strain>
    </source>
</reference>
<dbReference type="EMBL" id="ACDY02000009">
    <property type="protein sequence ID" value="EEZ71295.1"/>
    <property type="molecule type" value="Genomic_DNA"/>
</dbReference>
<evidence type="ECO:0000313" key="1">
    <source>
        <dbReference type="EMBL" id="EEZ71295.1"/>
    </source>
</evidence>
<organism evidence="1 2">
    <name type="scientific">Neisseria cinerea ATCC 14685</name>
    <dbReference type="NCBI Taxonomy" id="546262"/>
    <lineage>
        <taxon>Bacteria</taxon>
        <taxon>Pseudomonadati</taxon>
        <taxon>Pseudomonadota</taxon>
        <taxon>Betaproteobacteria</taxon>
        <taxon>Neisseriales</taxon>
        <taxon>Neisseriaceae</taxon>
        <taxon>Neisseria</taxon>
    </lineage>
</organism>
<comment type="caution">
    <text evidence="1">The sequence shown here is derived from an EMBL/GenBank/DDBJ whole genome shotgun (WGS) entry which is preliminary data.</text>
</comment>
<proteinExistence type="predicted"/>
<dbReference type="RefSeq" id="WP_003677409.1">
    <property type="nucleotide sequence ID" value="NZ_ACDY02000009.1"/>
</dbReference>
<evidence type="ECO:0000313" key="2">
    <source>
        <dbReference type="Proteomes" id="UP000003294"/>
    </source>
</evidence>
<dbReference type="STRING" id="546262.NEICINOT_04567"/>
<dbReference type="AlphaFoldDB" id="D0W4G9"/>
<accession>D0W4G9</accession>